<dbReference type="SUPFAM" id="SSF49599">
    <property type="entry name" value="TRAF domain-like"/>
    <property type="match status" value="1"/>
</dbReference>
<evidence type="ECO:0000259" key="3">
    <source>
        <dbReference type="PROSITE" id="PS50097"/>
    </source>
</evidence>
<dbReference type="CDD" id="cd00121">
    <property type="entry name" value="MATH"/>
    <property type="match status" value="1"/>
</dbReference>
<dbReference type="Gene3D" id="3.30.710.10">
    <property type="entry name" value="Potassium Channel Kv1.1, Chain A"/>
    <property type="match status" value="1"/>
</dbReference>
<organism evidence="5">
    <name type="scientific">Triticum aestivum</name>
    <name type="common">Wheat</name>
    <dbReference type="NCBI Taxonomy" id="4565"/>
    <lineage>
        <taxon>Eukaryota</taxon>
        <taxon>Viridiplantae</taxon>
        <taxon>Streptophyta</taxon>
        <taxon>Embryophyta</taxon>
        <taxon>Tracheophyta</taxon>
        <taxon>Spermatophyta</taxon>
        <taxon>Magnoliopsida</taxon>
        <taxon>Liliopsida</taxon>
        <taxon>Poales</taxon>
        <taxon>Poaceae</taxon>
        <taxon>BOP clade</taxon>
        <taxon>Pooideae</taxon>
        <taxon>Triticodae</taxon>
        <taxon>Triticeae</taxon>
        <taxon>Triticinae</taxon>
        <taxon>Triticum</taxon>
    </lineage>
</organism>
<dbReference type="InterPro" id="IPR045005">
    <property type="entry name" value="BPM1-6"/>
</dbReference>
<dbReference type="KEGG" id="taes:123100361"/>
<proteinExistence type="inferred from homology"/>
<evidence type="ECO:0000256" key="1">
    <source>
        <dbReference type="ARBA" id="ARBA00004906"/>
    </source>
</evidence>
<dbReference type="Gramene" id="TraesRN4D0100732700.1">
    <property type="protein sequence ID" value="TraesRN4D0100732700.1"/>
    <property type="gene ID" value="TraesRN4D0100732700"/>
</dbReference>
<dbReference type="Pfam" id="PF00651">
    <property type="entry name" value="BTB"/>
    <property type="match status" value="1"/>
</dbReference>
<dbReference type="Gene3D" id="2.60.210.10">
    <property type="entry name" value="Apoptosis, Tumor Necrosis Factor Receptor Associated Protein 2, Chain A"/>
    <property type="match status" value="1"/>
</dbReference>
<dbReference type="Gramene" id="TraesCS4D02G300300.1">
    <property type="protein sequence ID" value="TraesCS4D02G300300.1.cds1"/>
    <property type="gene ID" value="TraesCS4D02G300300"/>
</dbReference>
<reference evidence="5" key="1">
    <citation type="submission" date="2018-08" db="EMBL/GenBank/DDBJ databases">
        <authorList>
            <person name="Rossello M."/>
        </authorList>
    </citation>
    <scope>NUCLEOTIDE SEQUENCE [LARGE SCALE GENOMIC DNA]</scope>
    <source>
        <strain evidence="5">cv. Chinese Spring</strain>
    </source>
</reference>
<dbReference type="PROSITE" id="PS50144">
    <property type="entry name" value="MATH"/>
    <property type="match status" value="1"/>
</dbReference>
<dbReference type="Gramene" id="TraesCLE_scaffold_112601_01G000100.1">
    <property type="protein sequence ID" value="TraesCLE_scaffold_112601_01G000100.1"/>
    <property type="gene ID" value="TraesCLE_scaffold_112601_01G000100"/>
</dbReference>
<comment type="similarity">
    <text evidence="2">Belongs to the Tdpoz family.</text>
</comment>
<feature type="domain" description="MATH" evidence="4">
    <location>
        <begin position="11"/>
        <end position="138"/>
    </location>
</feature>
<evidence type="ECO:0008006" key="7">
    <source>
        <dbReference type="Google" id="ProtNLM"/>
    </source>
</evidence>
<dbReference type="STRING" id="4565.A0A3B6JM38"/>
<dbReference type="RefSeq" id="XP_044378230.1">
    <property type="nucleotide sequence ID" value="XM_044522295.1"/>
</dbReference>
<evidence type="ECO:0000259" key="4">
    <source>
        <dbReference type="PROSITE" id="PS50144"/>
    </source>
</evidence>
<dbReference type="Gramene" id="TraesROB_scaffold_213911_01G000100.1">
    <property type="protein sequence ID" value="TraesROB_scaffold_213911_01G000100.1"/>
    <property type="gene ID" value="TraesROB_scaffold_213911_01G000100"/>
</dbReference>
<dbReference type="Proteomes" id="UP000019116">
    <property type="component" value="Chromosome 4D"/>
</dbReference>
<dbReference type="Gramene" id="TraesJAG4D03G02541630.1">
    <property type="protein sequence ID" value="TraesJAG4D03G02541630.1.CDS1"/>
    <property type="gene ID" value="TraesJAG4D03G02541630"/>
</dbReference>
<dbReference type="Gramene" id="TraesCAD_scaffold_181611_01G000100.1">
    <property type="protein sequence ID" value="TraesCAD_scaffold_181611_01G000100.1"/>
    <property type="gene ID" value="TraesCAD_scaffold_181611_01G000100"/>
</dbReference>
<dbReference type="PROSITE" id="PS50097">
    <property type="entry name" value="BTB"/>
    <property type="match status" value="1"/>
</dbReference>
<dbReference type="Gramene" id="TraesLDM4D03G02547280.1">
    <property type="protein sequence ID" value="TraesLDM4D03G02547280.1.CDS1"/>
    <property type="gene ID" value="TraesLDM4D03G02547280"/>
</dbReference>
<dbReference type="Gramene" id="TraesSYM4D03G02572920.1">
    <property type="protein sequence ID" value="TraesSYM4D03G02572920.1.CDS1"/>
    <property type="gene ID" value="TraesSYM4D03G02572920"/>
</dbReference>
<dbReference type="InterPro" id="IPR011333">
    <property type="entry name" value="SKP1/BTB/POZ_sf"/>
</dbReference>
<accession>A0A3B6JM38</accession>
<dbReference type="Pfam" id="PF24570">
    <property type="entry name" value="BACK_BPM_SPOP"/>
    <property type="match status" value="1"/>
</dbReference>
<dbReference type="Gramene" id="TraesPARA_EIv1.0_1483390.1">
    <property type="protein sequence ID" value="TraesPARA_EIv1.0_1483390.1.CDS1"/>
    <property type="gene ID" value="TraesPARA_EIv1.0_1483390"/>
</dbReference>
<dbReference type="GeneID" id="123100361"/>
<dbReference type="OMA" id="IMETDEY"/>
<dbReference type="SUPFAM" id="SSF54695">
    <property type="entry name" value="POZ domain"/>
    <property type="match status" value="1"/>
</dbReference>
<dbReference type="Gramene" id="TraesARI4D03G02584410.1">
    <property type="protein sequence ID" value="TraesARI4D03G02584410.1.CDS1"/>
    <property type="gene ID" value="TraesARI4D03G02584410"/>
</dbReference>
<dbReference type="OrthoDB" id="657261at2759"/>
<dbReference type="SMART" id="SM00225">
    <property type="entry name" value="BTB"/>
    <property type="match status" value="1"/>
</dbReference>
<protein>
    <recommendedName>
        <fullName evidence="7">BTB domain-containing protein</fullName>
    </recommendedName>
</protein>
<dbReference type="InterPro" id="IPR056423">
    <property type="entry name" value="BACK_BPM_SPOP"/>
</dbReference>
<dbReference type="EnsemblPlants" id="TraesCS4D02G300300.1">
    <property type="protein sequence ID" value="TraesCS4D02G300300.1.cds1"/>
    <property type="gene ID" value="TraesCS4D02G300300"/>
</dbReference>
<dbReference type="InterPro" id="IPR002083">
    <property type="entry name" value="MATH/TRAF_dom"/>
</dbReference>
<dbReference type="PANTHER" id="PTHR26379:SF512">
    <property type="entry name" value="BTB DOMAIN-CONTAINING PROTEIN"/>
    <property type="match status" value="1"/>
</dbReference>
<dbReference type="SMR" id="A0A3B6JM38"/>
<reference evidence="5" key="2">
    <citation type="submission" date="2018-10" db="UniProtKB">
        <authorList>
            <consortium name="EnsemblPlants"/>
        </authorList>
    </citation>
    <scope>IDENTIFICATION</scope>
</reference>
<dbReference type="Gene3D" id="1.25.40.420">
    <property type="match status" value="1"/>
</dbReference>
<keyword evidence="6" id="KW-1185">Reference proteome</keyword>
<dbReference type="AlphaFoldDB" id="A0A3B6JM38"/>
<dbReference type="Gramene" id="TraesJUL4D03G02563720.1">
    <property type="protein sequence ID" value="TraesJUL4D03G02563720.1.CDS1"/>
    <property type="gene ID" value="TraesJUL4D03G02563720"/>
</dbReference>
<evidence type="ECO:0000256" key="2">
    <source>
        <dbReference type="ARBA" id="ARBA00010846"/>
    </source>
</evidence>
<gene>
    <name evidence="5" type="primary">LOC123100361</name>
</gene>
<dbReference type="Gramene" id="TraesMAC4D03G02542790.1">
    <property type="protein sequence ID" value="TraesMAC4D03G02542790.1.CDS1"/>
    <property type="gene ID" value="TraesMAC4D03G02542790"/>
</dbReference>
<evidence type="ECO:0000313" key="6">
    <source>
        <dbReference type="Proteomes" id="UP000019116"/>
    </source>
</evidence>
<dbReference type="InterPro" id="IPR008974">
    <property type="entry name" value="TRAF-like"/>
</dbReference>
<comment type="pathway">
    <text evidence="1">Protein modification; protein ubiquitination.</text>
</comment>
<dbReference type="CDD" id="cd18280">
    <property type="entry name" value="BTB_POZ_BPM_plant"/>
    <property type="match status" value="1"/>
</dbReference>
<feature type="domain" description="BTB" evidence="3">
    <location>
        <begin position="174"/>
        <end position="241"/>
    </location>
</feature>
<dbReference type="GO" id="GO:0016567">
    <property type="term" value="P:protein ubiquitination"/>
    <property type="evidence" value="ECO:0007669"/>
    <property type="project" value="InterPro"/>
</dbReference>
<sequence>MASTIVAQAVSGSHVLTVDGYSRTKGLDTGKFIKSGTFDVGGHRRCILYYPDGRSSDDADFISINLRLDHTDADEVKAQFKISLVDQHGESRTSYSNESQVCAFRVTEGPWGFGVIKRKDLEGSVYLRDDVLSIRCDVTVSKEIITELTAPAVLVPPSDMHHHLARLLSAGEGSDVTFEVGGETFPAHRYKLAARSSVFRAELLGPMKEKTATRIQINNMDAKVFRALLHFIYTDSFPEMDEGDATVMAQHQLVAADRYDMERLKLIYEERHCSRLCRSMVATTLGLAEQHGCGALKKACFGFLTSPGNLKAVMASEGFQHLRSSCPSVLEEFVGVLETGVPKLACLRPTAWLS</sequence>
<name>A0A3B6JM38_WHEAT</name>
<dbReference type="InterPro" id="IPR000210">
    <property type="entry name" value="BTB/POZ_dom"/>
</dbReference>
<dbReference type="Gramene" id="TraesWEE_scaffold_183984_01G000100.1">
    <property type="protein sequence ID" value="TraesWEE_scaffold_183984_01G000100.1"/>
    <property type="gene ID" value="TraesWEE_scaffold_183984_01G000100"/>
</dbReference>
<evidence type="ECO:0000313" key="5">
    <source>
        <dbReference type="EnsemblPlants" id="TraesCS4D02G300300.1.cds1"/>
    </source>
</evidence>
<dbReference type="Pfam" id="PF22486">
    <property type="entry name" value="MATH_2"/>
    <property type="match status" value="1"/>
</dbReference>
<dbReference type="PANTHER" id="PTHR26379">
    <property type="entry name" value="BTB/POZ AND MATH DOMAIN-CONTAINING PROTEIN 1"/>
    <property type="match status" value="1"/>
</dbReference>
<dbReference type="Gramene" id="TraesNOR4D03G02562040.1">
    <property type="protein sequence ID" value="TraesNOR4D03G02562040.1.CDS1"/>
    <property type="gene ID" value="TraesNOR4D03G02562040"/>
</dbReference>
<dbReference type="Gramene" id="TraesSTA4D03G02540060.1">
    <property type="protein sequence ID" value="TraesSTA4D03G02540060.1.CDS1"/>
    <property type="gene ID" value="TraesSTA4D03G02540060"/>
</dbReference>
<dbReference type="Gramene" id="TraesCS4D03G0708700.1">
    <property type="protein sequence ID" value="TraesCS4D03G0708700.1.CDS1"/>
    <property type="gene ID" value="TraesCS4D03G0708700"/>
</dbReference>